<dbReference type="PANTHER" id="PTHR31157:SF1">
    <property type="entry name" value="SCP DOMAIN-CONTAINING PROTEIN"/>
    <property type="match status" value="1"/>
</dbReference>
<dbReference type="Pfam" id="PF00188">
    <property type="entry name" value="CAP"/>
    <property type="match status" value="1"/>
</dbReference>
<dbReference type="InterPro" id="IPR035940">
    <property type="entry name" value="CAP_sf"/>
</dbReference>
<dbReference type="Proteomes" id="UP000054928">
    <property type="component" value="Unassembled WGS sequence"/>
</dbReference>
<dbReference type="SUPFAM" id="SSF55797">
    <property type="entry name" value="PR-1-like"/>
    <property type="match status" value="1"/>
</dbReference>
<accession>A0A0P1AXR2</accession>
<name>A0A0P1AXR2_PLAHL</name>
<dbReference type="Gene3D" id="3.40.33.10">
    <property type="entry name" value="CAP"/>
    <property type="match status" value="1"/>
</dbReference>
<keyword evidence="5" id="KW-1185">Reference proteome</keyword>
<dbReference type="AlphaFoldDB" id="A0A0P1AXR2"/>
<feature type="chain" id="PRO_5006059018" evidence="2">
    <location>
        <begin position="21"/>
        <end position="217"/>
    </location>
</feature>
<evidence type="ECO:0000256" key="1">
    <source>
        <dbReference type="SAM" id="MobiDB-lite"/>
    </source>
</evidence>
<proteinExistence type="predicted"/>
<feature type="domain" description="SCP" evidence="3">
    <location>
        <begin position="49"/>
        <end position="165"/>
    </location>
</feature>
<feature type="compositionally biased region" description="Polar residues" evidence="1">
    <location>
        <begin position="192"/>
        <end position="201"/>
    </location>
</feature>
<evidence type="ECO:0000313" key="5">
    <source>
        <dbReference type="Proteomes" id="UP000054928"/>
    </source>
</evidence>
<dbReference type="OMA" id="MTHYELY"/>
<dbReference type="InterPro" id="IPR014044">
    <property type="entry name" value="CAP_dom"/>
</dbReference>
<feature type="signal peptide" evidence="2">
    <location>
        <begin position="1"/>
        <end position="20"/>
    </location>
</feature>
<evidence type="ECO:0000313" key="4">
    <source>
        <dbReference type="EMBL" id="CEG45594.1"/>
    </source>
</evidence>
<feature type="region of interest" description="Disordered" evidence="1">
    <location>
        <begin position="192"/>
        <end position="217"/>
    </location>
</feature>
<dbReference type="RefSeq" id="XP_024581963.1">
    <property type="nucleotide sequence ID" value="XM_024716356.1"/>
</dbReference>
<dbReference type="EMBL" id="CCYD01001591">
    <property type="protein sequence ID" value="CEG45594.1"/>
    <property type="molecule type" value="Genomic_DNA"/>
</dbReference>
<dbReference type="OrthoDB" id="568194at2759"/>
<organism evidence="4 5">
    <name type="scientific">Plasmopara halstedii</name>
    <name type="common">Downy mildew of sunflower</name>
    <dbReference type="NCBI Taxonomy" id="4781"/>
    <lineage>
        <taxon>Eukaryota</taxon>
        <taxon>Sar</taxon>
        <taxon>Stramenopiles</taxon>
        <taxon>Oomycota</taxon>
        <taxon>Peronosporomycetes</taxon>
        <taxon>Peronosporales</taxon>
        <taxon>Peronosporaceae</taxon>
        <taxon>Plasmopara</taxon>
    </lineage>
</organism>
<evidence type="ECO:0000259" key="3">
    <source>
        <dbReference type="Pfam" id="PF00188"/>
    </source>
</evidence>
<dbReference type="PANTHER" id="PTHR31157">
    <property type="entry name" value="SCP DOMAIN-CONTAINING PROTEIN"/>
    <property type="match status" value="1"/>
</dbReference>
<keyword evidence="2" id="KW-0732">Signal</keyword>
<evidence type="ECO:0000256" key="2">
    <source>
        <dbReference type="SAM" id="SignalP"/>
    </source>
</evidence>
<dbReference type="GeneID" id="36396936"/>
<dbReference type="STRING" id="4781.A0A0P1AXR2"/>
<reference evidence="5" key="1">
    <citation type="submission" date="2014-09" db="EMBL/GenBank/DDBJ databases">
        <authorList>
            <person name="Sharma Rahul"/>
            <person name="Thines Marco"/>
        </authorList>
    </citation>
    <scope>NUCLEOTIDE SEQUENCE [LARGE SCALE GENOMIC DNA]</scope>
</reference>
<protein>
    <submittedName>
        <fullName evidence="4">RxLR-like protein</fullName>
    </submittedName>
</protein>
<dbReference type="CDD" id="cd05379">
    <property type="entry name" value="CAP_bacterial"/>
    <property type="match status" value="1"/>
</dbReference>
<sequence length="217" mass="23728">MVIFFKILLAVIFVIELVAGDASSMTHYELYSSTATYTSTSQYAAIMLASVNSQRASRGLSALCMNVKLLAASRRHSIDMAAKNFISHLGSDGSSMAMRITEAGYRWTRAAENVAAGQVNVAAVMNSWMQSIGHRANIFGDYTMFGIAYAYSQDSTYKHYWTQNFAKGSTEACSYEDIAYVKMITSVFNSTTSPSDNSTIMLPNDSDQDGVKLDSVP</sequence>